<evidence type="ECO:0000256" key="1">
    <source>
        <dbReference type="SAM" id="SignalP"/>
    </source>
</evidence>
<organism evidence="2 3">
    <name type="scientific">Winogradskyella ouciana</name>
    <dbReference type="NCBI Taxonomy" id="2608631"/>
    <lineage>
        <taxon>Bacteria</taxon>
        <taxon>Pseudomonadati</taxon>
        <taxon>Bacteroidota</taxon>
        <taxon>Flavobacteriia</taxon>
        <taxon>Flavobacteriales</taxon>
        <taxon>Flavobacteriaceae</taxon>
        <taxon>Winogradskyella</taxon>
    </lineage>
</organism>
<dbReference type="EMBL" id="WJYA01000004">
    <property type="protein sequence ID" value="MTE26615.1"/>
    <property type="molecule type" value="Genomic_DNA"/>
</dbReference>
<evidence type="ECO:0000313" key="3">
    <source>
        <dbReference type="Proteomes" id="UP000447545"/>
    </source>
</evidence>
<feature type="signal peptide" evidence="1">
    <location>
        <begin position="1"/>
        <end position="19"/>
    </location>
</feature>
<keyword evidence="1" id="KW-0732">Signal</keyword>
<comment type="caution">
    <text evidence="2">The sequence shown here is derived from an EMBL/GenBank/DDBJ whole genome shotgun (WGS) entry which is preliminary data.</text>
</comment>
<feature type="chain" id="PRO_5029806748" description="PsbP protein" evidence="1">
    <location>
        <begin position="20"/>
        <end position="175"/>
    </location>
</feature>
<evidence type="ECO:0000313" key="2">
    <source>
        <dbReference type="EMBL" id="MTE26615.1"/>
    </source>
</evidence>
<gene>
    <name evidence="2" type="ORF">F1003_06680</name>
</gene>
<evidence type="ECO:0008006" key="4">
    <source>
        <dbReference type="Google" id="ProtNLM"/>
    </source>
</evidence>
<keyword evidence="3" id="KW-1185">Reference proteome</keyword>
<proteinExistence type="predicted"/>
<accession>A0A7K1GC35</accession>
<protein>
    <recommendedName>
        <fullName evidence="4">PsbP protein</fullName>
    </recommendedName>
</protein>
<dbReference type="Gene3D" id="3.40.1000.10">
    <property type="entry name" value="Mog1/PsbP, alpha/beta/alpha sandwich"/>
    <property type="match status" value="1"/>
</dbReference>
<dbReference type="AlphaFoldDB" id="A0A7K1GC35"/>
<name>A0A7K1GC35_9FLAO</name>
<reference evidence="2 3" key="1">
    <citation type="submission" date="2019-11" db="EMBL/GenBank/DDBJ databases">
        <title>Winogradskyella ouciana sp. nov., isolated from the hadal seawater of the Mariana Trench.</title>
        <authorList>
            <person name="Liu R."/>
        </authorList>
    </citation>
    <scope>NUCLEOTIDE SEQUENCE [LARGE SCALE GENOMIC DNA]</scope>
    <source>
        <strain evidence="2 3">ZXX205</strain>
    </source>
</reference>
<dbReference type="Pfam" id="PF18933">
    <property type="entry name" value="PsbP_2"/>
    <property type="match status" value="1"/>
</dbReference>
<dbReference type="Proteomes" id="UP000447545">
    <property type="component" value="Unassembled WGS sequence"/>
</dbReference>
<dbReference type="RefSeq" id="WP_155088430.1">
    <property type="nucleotide sequence ID" value="NZ_WJYA01000004.1"/>
</dbReference>
<sequence>MKIKILTLLFIFVSTSLFAQDDWQTFAKDNYSINYPSDWEYSDQNPQPTVAFMLYSPEESQKEDRYRESINLTVEALSMADYTLDEYTKLVLDQVKEKIPTAKMISALPVSIGDVDATNIVWSADFGNGTVLQFNQLFAVKDRIAYVLTFSSTEAEYDKYIEDASKILNSFKFTK</sequence>